<dbReference type="EMBL" id="JAZDWU010000003">
    <property type="protein sequence ID" value="KAL0008599.1"/>
    <property type="molecule type" value="Genomic_DNA"/>
</dbReference>
<feature type="region of interest" description="Disordered" evidence="1">
    <location>
        <begin position="81"/>
        <end position="108"/>
    </location>
</feature>
<sequence>MRALAGRVVHPGFFSTRAGPKGGLEEALGCNTSHTSWEKPFVTSITTQVNPLSLDELYGHLLAHEQRLEQQQSAAKLSFSTANIATRNTTNRGGCGSSGRGSSSNQNG</sequence>
<gene>
    <name evidence="2" type="ORF">SO802_010101</name>
</gene>
<evidence type="ECO:0000256" key="1">
    <source>
        <dbReference type="SAM" id="MobiDB-lite"/>
    </source>
</evidence>
<evidence type="ECO:0000313" key="2">
    <source>
        <dbReference type="EMBL" id="KAL0008599.1"/>
    </source>
</evidence>
<evidence type="ECO:0000313" key="3">
    <source>
        <dbReference type="Proteomes" id="UP001459277"/>
    </source>
</evidence>
<name>A0AAW2DER3_9ROSI</name>
<proteinExistence type="predicted"/>
<organism evidence="2 3">
    <name type="scientific">Lithocarpus litseifolius</name>
    <dbReference type="NCBI Taxonomy" id="425828"/>
    <lineage>
        <taxon>Eukaryota</taxon>
        <taxon>Viridiplantae</taxon>
        <taxon>Streptophyta</taxon>
        <taxon>Embryophyta</taxon>
        <taxon>Tracheophyta</taxon>
        <taxon>Spermatophyta</taxon>
        <taxon>Magnoliopsida</taxon>
        <taxon>eudicotyledons</taxon>
        <taxon>Gunneridae</taxon>
        <taxon>Pentapetalae</taxon>
        <taxon>rosids</taxon>
        <taxon>fabids</taxon>
        <taxon>Fagales</taxon>
        <taxon>Fagaceae</taxon>
        <taxon>Lithocarpus</taxon>
    </lineage>
</organism>
<accession>A0AAW2DER3</accession>
<reference evidence="2 3" key="1">
    <citation type="submission" date="2024-01" db="EMBL/GenBank/DDBJ databases">
        <title>A telomere-to-telomere, gap-free genome of sweet tea (Lithocarpus litseifolius).</title>
        <authorList>
            <person name="Zhou J."/>
        </authorList>
    </citation>
    <scope>NUCLEOTIDE SEQUENCE [LARGE SCALE GENOMIC DNA]</scope>
    <source>
        <strain evidence="2">Zhou-2022a</strain>
        <tissue evidence="2">Leaf</tissue>
    </source>
</reference>
<feature type="compositionally biased region" description="Low complexity" evidence="1">
    <location>
        <begin position="81"/>
        <end position="92"/>
    </location>
</feature>
<dbReference type="Proteomes" id="UP001459277">
    <property type="component" value="Unassembled WGS sequence"/>
</dbReference>
<protein>
    <submittedName>
        <fullName evidence="2">Uncharacterized protein</fullName>
    </submittedName>
</protein>
<keyword evidence="3" id="KW-1185">Reference proteome</keyword>
<dbReference type="AlphaFoldDB" id="A0AAW2DER3"/>
<comment type="caution">
    <text evidence="2">The sequence shown here is derived from an EMBL/GenBank/DDBJ whole genome shotgun (WGS) entry which is preliminary data.</text>
</comment>